<dbReference type="Proteomes" id="UP000007809">
    <property type="component" value="Plasmid pPSED02"/>
</dbReference>
<evidence type="ECO:0000256" key="1">
    <source>
        <dbReference type="SAM" id="MobiDB-lite"/>
    </source>
</evidence>
<dbReference type="EMBL" id="CP002595">
    <property type="protein sequence ID" value="AEA28953.1"/>
    <property type="molecule type" value="Genomic_DNA"/>
</dbReference>
<gene>
    <name evidence="2" type="ORF">Psed_6885</name>
</gene>
<evidence type="ECO:0000313" key="3">
    <source>
        <dbReference type="Proteomes" id="UP000007809"/>
    </source>
</evidence>
<dbReference type="RefSeq" id="WP_014682985.1">
    <property type="nucleotide sequence ID" value="NC_017772.1"/>
</dbReference>
<keyword evidence="2" id="KW-0614">Plasmid</keyword>
<accession>F2L6Y0</accession>
<reference evidence="2" key="1">
    <citation type="journal article" date="2011" name="J. Bacteriol.">
        <title>Genome sequence of the 1,4-dioxane-degrading Pseudonocardia dioxanivorans strain CB1190.</title>
        <authorList>
            <person name="Sales C.M."/>
            <person name="Mahendra S."/>
            <person name="Grostern A."/>
            <person name="Parales R.E."/>
            <person name="Goodwin L.A."/>
            <person name="Woyke T."/>
            <person name="Nolan M."/>
            <person name="Lapidus A."/>
            <person name="Chertkov O."/>
            <person name="Ovchinnikova G."/>
            <person name="Sczyrba A."/>
            <person name="Alvarez-Cohen L."/>
        </authorList>
    </citation>
    <scope>NUCLEOTIDE SEQUENCE</scope>
    <source>
        <strain evidence="2">CB1190</strain>
    </source>
</reference>
<feature type="region of interest" description="Disordered" evidence="1">
    <location>
        <begin position="1"/>
        <end position="20"/>
    </location>
</feature>
<evidence type="ECO:0000313" key="2">
    <source>
        <dbReference type="EMBL" id="AEA28953.1"/>
    </source>
</evidence>
<name>F2L6Y0_PSEUX</name>
<sequence length="81" mass="9502">MTVQQVFSGGEPGKDYPLSSGLPNAEANDRLFELGYDDEDRISRIRVSGTGRLYGFRRDERFYALWWDPHHQIWPSRLRNT</sequence>
<proteinExistence type="predicted"/>
<protein>
    <submittedName>
        <fullName evidence="2">Uncharacterized protein</fullName>
    </submittedName>
</protein>
<organism evidence="2">
    <name type="scientific">Pseudonocardia dioxanivorans (strain ATCC 55486 / DSM 44775 / JCM 13855 / CB1190)</name>
    <dbReference type="NCBI Taxonomy" id="675635"/>
    <lineage>
        <taxon>Bacteria</taxon>
        <taxon>Bacillati</taxon>
        <taxon>Actinomycetota</taxon>
        <taxon>Actinomycetes</taxon>
        <taxon>Pseudonocardiales</taxon>
        <taxon>Pseudonocardiaceae</taxon>
        <taxon>Pseudonocardia</taxon>
    </lineage>
</organism>
<keyword evidence="3" id="KW-1185">Reference proteome</keyword>
<geneLocation type="plasmid" evidence="2 3">
    <name>pPSED02</name>
</geneLocation>
<dbReference type="AlphaFoldDB" id="F2L6Y0"/>